<evidence type="ECO:0000256" key="1">
    <source>
        <dbReference type="ARBA" id="ARBA00093462"/>
    </source>
</evidence>
<accession>A0A940SXW4</accession>
<dbReference type="InterPro" id="IPR006343">
    <property type="entry name" value="DnaB/C_C"/>
</dbReference>
<dbReference type="RefSeq" id="WP_209533089.1">
    <property type="nucleotide sequence ID" value="NZ_JAEEGA010000032.1"/>
</dbReference>
<reference evidence="5" key="1">
    <citation type="submission" date="2020-12" db="EMBL/GenBank/DDBJ databases">
        <title>Vagococcus allomyrinae sp. nov. and Enterococcus lavae sp. nov., isolated from the larvae of Allomyrina dichotoma.</title>
        <authorList>
            <person name="Lee S.D."/>
        </authorList>
    </citation>
    <scope>NUCLEOTIDE SEQUENCE</scope>
    <source>
        <strain evidence="5">BWB3-3</strain>
    </source>
</reference>
<feature type="compositionally biased region" description="Basic and acidic residues" evidence="2">
    <location>
        <begin position="426"/>
        <end position="453"/>
    </location>
</feature>
<protein>
    <submittedName>
        <fullName evidence="5">DnaD domain protein</fullName>
    </submittedName>
</protein>
<dbReference type="Pfam" id="PF07261">
    <property type="entry name" value="DnaB_2"/>
    <property type="match status" value="1"/>
</dbReference>
<gene>
    <name evidence="5" type="ORF">I6N95_26415</name>
</gene>
<dbReference type="Pfam" id="PF25888">
    <property type="entry name" value="WHD_DnaB"/>
    <property type="match status" value="1"/>
</dbReference>
<sequence>MNSSWKQLHPQDRFTVKLAAPITSHDEQLLSYLYQPIIGMDAFSIYHTFLTAVDESDYDSHELQHADLFNQLNIDLPRLFNARIKLEGIGLLRVFAKEAEGRRHFIYELQVPLKAEELFQDDVLAVLLLDSVGELRYQKLVQRFAIPKVDTQEYTEVTKKFLDVYQFNQESLASHEVTLTEAKDEFLTSVKPKLSSVNETFDWLYFVSLLDGLYIDKDQIQQELKETVFTLHQLYGIDELEMKNLVENEVDFVTNKVALNQLRKSVVLKYHGVKKQKVATEDEDAADLSVDDQLVRRRNTLKLLGYNEGEIQVIVSSESISPMIFLSAIKKQKGGFVANEERWVVENLVKQSGLPDSVINVLIHYILVGKGNAALNQKFANSIANDWAQAQIFSPEGAMTKVKEMGASAQKQVAPRPNNYRKQTSGRKETLPDWVGKTKPETKVSQEEEAYFKDQLRKMREKGKEGES</sequence>
<evidence type="ECO:0000259" key="3">
    <source>
        <dbReference type="Pfam" id="PF07261"/>
    </source>
</evidence>
<organism evidence="5 6">
    <name type="scientific">Vagococcus allomyrinae</name>
    <dbReference type="NCBI Taxonomy" id="2794353"/>
    <lineage>
        <taxon>Bacteria</taxon>
        <taxon>Bacillati</taxon>
        <taxon>Bacillota</taxon>
        <taxon>Bacilli</taxon>
        <taxon>Lactobacillales</taxon>
        <taxon>Enterococcaceae</taxon>
        <taxon>Vagococcus</taxon>
    </lineage>
</organism>
<feature type="domain" description="Replicative helicase loading/DNA remodeling protein DnaB N-terminal winged helix" evidence="4">
    <location>
        <begin position="9"/>
        <end position="248"/>
    </location>
</feature>
<dbReference type="Proteomes" id="UP000674938">
    <property type="component" value="Unassembled WGS sequence"/>
</dbReference>
<evidence type="ECO:0000259" key="4">
    <source>
        <dbReference type="Pfam" id="PF25888"/>
    </source>
</evidence>
<evidence type="ECO:0000313" key="6">
    <source>
        <dbReference type="Proteomes" id="UP000674938"/>
    </source>
</evidence>
<dbReference type="EMBL" id="JAEEGA010000032">
    <property type="protein sequence ID" value="MBP1044549.1"/>
    <property type="molecule type" value="Genomic_DNA"/>
</dbReference>
<name>A0A940SXW4_9ENTE</name>
<comment type="caution">
    <text evidence="5">The sequence shown here is derived from an EMBL/GenBank/DDBJ whole genome shotgun (WGS) entry which is preliminary data.</text>
</comment>
<evidence type="ECO:0000313" key="5">
    <source>
        <dbReference type="EMBL" id="MBP1044549.1"/>
    </source>
</evidence>
<dbReference type="AlphaFoldDB" id="A0A940SXW4"/>
<proteinExistence type="inferred from homology"/>
<keyword evidence="6" id="KW-1185">Reference proteome</keyword>
<dbReference type="InterPro" id="IPR058660">
    <property type="entry name" value="WHD_DnaB"/>
</dbReference>
<evidence type="ECO:0000256" key="2">
    <source>
        <dbReference type="SAM" id="MobiDB-lite"/>
    </source>
</evidence>
<feature type="domain" description="DnaB/C C-terminal" evidence="3">
    <location>
        <begin position="327"/>
        <end position="399"/>
    </location>
</feature>
<feature type="region of interest" description="Disordered" evidence="2">
    <location>
        <begin position="404"/>
        <end position="453"/>
    </location>
</feature>
<comment type="similarity">
    <text evidence="1">Belongs to the DnaB/DnaD family.</text>
</comment>